<name>A0AAW8V429_PASMD</name>
<dbReference type="AlphaFoldDB" id="A0AAW8V429"/>
<protein>
    <submittedName>
        <fullName evidence="1">Flp operon protein C</fullName>
    </submittedName>
</protein>
<dbReference type="Proteomes" id="UP001182304">
    <property type="component" value="Unassembled WGS sequence"/>
</dbReference>
<comment type="caution">
    <text evidence="1">The sequence shown here is derived from an EMBL/GenBank/DDBJ whole genome shotgun (WGS) entry which is preliminary data.</text>
</comment>
<proteinExistence type="predicted"/>
<organism evidence="1 2">
    <name type="scientific">Pasteurella multocida</name>
    <dbReference type="NCBI Taxonomy" id="747"/>
    <lineage>
        <taxon>Bacteria</taxon>
        <taxon>Pseudomonadati</taxon>
        <taxon>Pseudomonadota</taxon>
        <taxon>Gammaproteobacteria</taxon>
        <taxon>Pasteurellales</taxon>
        <taxon>Pasteurellaceae</taxon>
        <taxon>Pasteurella</taxon>
    </lineage>
</organism>
<gene>
    <name evidence="1" type="ORF">NQF69_00585</name>
</gene>
<reference evidence="1" key="1">
    <citation type="submission" date="2022-07" db="EMBL/GenBank/DDBJ databases">
        <title>Sequence of Pasteurella multocoda 17BRD-035.</title>
        <authorList>
            <person name="Roy Chowdhury P."/>
            <person name="Alhamami T."/>
            <person name="Trott D.J."/>
            <person name="Djordvevic S.P."/>
        </authorList>
    </citation>
    <scope>NUCLEOTIDE SEQUENCE</scope>
    <source>
        <strain evidence="1">17BRD-035</strain>
    </source>
</reference>
<evidence type="ECO:0000313" key="1">
    <source>
        <dbReference type="EMBL" id="MDT3451268.1"/>
    </source>
</evidence>
<accession>A0AAW8V429</accession>
<dbReference type="RefSeq" id="WP_156732268.1">
    <property type="nucleotide sequence ID" value="NZ_CP033598.1"/>
</dbReference>
<sequence>MNYRTLFIISFLTLAIGIGGILFLPTDGDNVQNVDSSGQINTDTKPKKQIVIVELKKDISKGALLQSDDYVFSEISVAEDNPLVTNDLKDVILTAPSKSLQGYLISENVKSGSLLSPDFIIAPNDSRFLLSNLDSRQEVAFRVYLRPDERYLLDSVKVGDSISVYNQKIATGEDNNHDRRELVRLSEKLLVLQVKEFLEDDQNKGTYSEYRTKDYVGFVSVKANVEQVKNFYSLDKESKLIVLPADEKSTNHRGLFIRKLRGQ</sequence>
<dbReference type="EMBL" id="JANIEN010000001">
    <property type="protein sequence ID" value="MDT3451268.1"/>
    <property type="molecule type" value="Genomic_DNA"/>
</dbReference>
<evidence type="ECO:0000313" key="2">
    <source>
        <dbReference type="Proteomes" id="UP001182304"/>
    </source>
</evidence>